<dbReference type="CDD" id="cd00293">
    <property type="entry name" value="USP-like"/>
    <property type="match status" value="1"/>
</dbReference>
<dbReference type="PRINTS" id="PR01438">
    <property type="entry name" value="UNVRSLSTRESS"/>
</dbReference>
<dbReference type="InterPro" id="IPR006015">
    <property type="entry name" value="Universal_stress_UspA"/>
</dbReference>
<evidence type="ECO:0000313" key="5">
    <source>
        <dbReference type="Proteomes" id="UP000284219"/>
    </source>
</evidence>
<dbReference type="Proteomes" id="UP000284219">
    <property type="component" value="Unassembled WGS sequence"/>
</dbReference>
<dbReference type="PANTHER" id="PTHR46268:SF6">
    <property type="entry name" value="UNIVERSAL STRESS PROTEIN UP12"/>
    <property type="match status" value="1"/>
</dbReference>
<comment type="subcellular location">
    <subcellularLocation>
        <location evidence="2">Cytoplasm</location>
    </subcellularLocation>
</comment>
<dbReference type="AlphaFoldDB" id="A0A419SLT1"/>
<dbReference type="EMBL" id="MCHY01000007">
    <property type="protein sequence ID" value="RKD25043.1"/>
    <property type="molecule type" value="Genomic_DNA"/>
</dbReference>
<evidence type="ECO:0000256" key="1">
    <source>
        <dbReference type="ARBA" id="ARBA00008791"/>
    </source>
</evidence>
<evidence type="ECO:0000313" key="4">
    <source>
        <dbReference type="EMBL" id="RKD25043.1"/>
    </source>
</evidence>
<evidence type="ECO:0000256" key="2">
    <source>
        <dbReference type="PIRNR" id="PIRNR006276"/>
    </source>
</evidence>
<dbReference type="GO" id="GO:0005737">
    <property type="term" value="C:cytoplasm"/>
    <property type="evidence" value="ECO:0007669"/>
    <property type="project" value="UniProtKB-SubCell"/>
</dbReference>
<dbReference type="PANTHER" id="PTHR46268">
    <property type="entry name" value="STRESS RESPONSE PROTEIN NHAX"/>
    <property type="match status" value="1"/>
</dbReference>
<evidence type="ECO:0000259" key="3">
    <source>
        <dbReference type="Pfam" id="PF00582"/>
    </source>
</evidence>
<dbReference type="RefSeq" id="WP_120188861.1">
    <property type="nucleotide sequence ID" value="NZ_MCHY01000007.1"/>
</dbReference>
<reference evidence="4 5" key="1">
    <citation type="submission" date="2016-08" db="EMBL/GenBank/DDBJ databases">
        <title>Novel Firmicute Genomes.</title>
        <authorList>
            <person name="Poppleton D.I."/>
            <person name="Gribaldo S."/>
        </authorList>
    </citation>
    <scope>NUCLEOTIDE SEQUENCE [LARGE SCALE GENOMIC DNA]</scope>
    <source>
        <strain evidence="4 5">RAOx-1</strain>
    </source>
</reference>
<proteinExistence type="inferred from homology"/>
<accession>A0A419SLT1</accession>
<comment type="similarity">
    <text evidence="1 2">Belongs to the universal stress protein A family.</text>
</comment>
<dbReference type="InterPro" id="IPR014729">
    <property type="entry name" value="Rossmann-like_a/b/a_fold"/>
</dbReference>
<keyword evidence="2" id="KW-0963">Cytoplasm</keyword>
<name>A0A419SLT1_9BACL</name>
<dbReference type="InterPro" id="IPR006016">
    <property type="entry name" value="UspA"/>
</dbReference>
<dbReference type="Gene3D" id="3.40.50.620">
    <property type="entry name" value="HUPs"/>
    <property type="match status" value="1"/>
</dbReference>
<organism evidence="4 5">
    <name type="scientific">Ammoniphilus oxalaticus</name>
    <dbReference type="NCBI Taxonomy" id="66863"/>
    <lineage>
        <taxon>Bacteria</taxon>
        <taxon>Bacillati</taxon>
        <taxon>Bacillota</taxon>
        <taxon>Bacilli</taxon>
        <taxon>Bacillales</taxon>
        <taxon>Paenibacillaceae</taxon>
        <taxon>Aneurinibacillus group</taxon>
        <taxon>Ammoniphilus</taxon>
    </lineage>
</organism>
<protein>
    <recommendedName>
        <fullName evidence="2">Universal stress protein</fullName>
    </recommendedName>
</protein>
<dbReference type="OrthoDB" id="9777884at2"/>
<feature type="domain" description="UspA" evidence="3">
    <location>
        <begin position="5"/>
        <end position="145"/>
    </location>
</feature>
<comment type="caution">
    <text evidence="4">The sequence shown here is derived from an EMBL/GenBank/DDBJ whole genome shotgun (WGS) entry which is preliminary data.</text>
</comment>
<gene>
    <name evidence="4" type="ORF">BEP19_04245</name>
</gene>
<dbReference type="PIRSF" id="PIRSF006276">
    <property type="entry name" value="UspA"/>
    <property type="match status" value="1"/>
</dbReference>
<dbReference type="Pfam" id="PF00582">
    <property type="entry name" value="Usp"/>
    <property type="match status" value="1"/>
</dbReference>
<dbReference type="SUPFAM" id="SSF52402">
    <property type="entry name" value="Adenine nucleotide alpha hydrolases-like"/>
    <property type="match status" value="1"/>
</dbReference>
<sequence>MSKTYTKILVAVDESDASEVAFNRAIRLARENEAKLIICHVIDDRPFGKVDATYQKQLYEQLEQDAQDLLDGFETKAKGSSLTNVETFVAFGSAKAKIVNEIIPERKVDLVVCGATGFSGLPRYIIGSVAEHIVRYAKCDVLVARSDDNI</sequence>
<keyword evidence="5" id="KW-1185">Reference proteome</keyword>